<evidence type="ECO:0000256" key="9">
    <source>
        <dbReference type="SAM" id="Phobius"/>
    </source>
</evidence>
<feature type="transmembrane region" description="Helical" evidence="9">
    <location>
        <begin position="404"/>
        <end position="425"/>
    </location>
</feature>
<keyword evidence="7 9" id="KW-1133">Transmembrane helix</keyword>
<dbReference type="InterPro" id="IPR009600">
    <property type="entry name" value="PIG-U"/>
</dbReference>
<dbReference type="Proteomes" id="UP000320333">
    <property type="component" value="Unassembled WGS sequence"/>
</dbReference>
<comment type="subcellular location">
    <subcellularLocation>
        <location evidence="1">Endoplasmic reticulum membrane</location>
        <topology evidence="1">Multi-pass membrane protein</topology>
    </subcellularLocation>
</comment>
<evidence type="ECO:0000256" key="5">
    <source>
        <dbReference type="ARBA" id="ARBA00022692"/>
    </source>
</evidence>
<feature type="transmembrane region" description="Helical" evidence="9">
    <location>
        <begin position="304"/>
        <end position="325"/>
    </location>
</feature>
<keyword evidence="10" id="KW-0732">Signal</keyword>
<evidence type="ECO:0000256" key="8">
    <source>
        <dbReference type="ARBA" id="ARBA00023136"/>
    </source>
</evidence>
<evidence type="ECO:0000256" key="10">
    <source>
        <dbReference type="SAM" id="SignalP"/>
    </source>
</evidence>
<accession>A0A507FNX0</accession>
<evidence type="ECO:0000256" key="3">
    <source>
        <dbReference type="ARBA" id="ARBA00010026"/>
    </source>
</evidence>
<dbReference type="EMBL" id="QEAP01000022">
    <property type="protein sequence ID" value="TPX77380.1"/>
    <property type="molecule type" value="Genomic_DNA"/>
</dbReference>
<dbReference type="PANTHER" id="PTHR13121:SF0">
    <property type="entry name" value="PHOSPHATIDYLINOSITOL GLYCAN ANCHOR BIOSYNTHESIS CLASS U PROTEIN"/>
    <property type="match status" value="1"/>
</dbReference>
<evidence type="ECO:0000256" key="4">
    <source>
        <dbReference type="ARBA" id="ARBA00022502"/>
    </source>
</evidence>
<dbReference type="GO" id="GO:0006506">
    <property type="term" value="P:GPI anchor biosynthetic process"/>
    <property type="evidence" value="ECO:0007669"/>
    <property type="project" value="UniProtKB-UniPathway"/>
</dbReference>
<dbReference type="OrthoDB" id="549017at2759"/>
<evidence type="ECO:0000256" key="2">
    <source>
        <dbReference type="ARBA" id="ARBA00004687"/>
    </source>
</evidence>
<dbReference type="GO" id="GO:0016255">
    <property type="term" value="P:attachment of GPI anchor to protein"/>
    <property type="evidence" value="ECO:0007669"/>
    <property type="project" value="InterPro"/>
</dbReference>
<feature type="transmembrane region" description="Helical" evidence="9">
    <location>
        <begin position="374"/>
        <end position="398"/>
    </location>
</feature>
<evidence type="ECO:0000256" key="7">
    <source>
        <dbReference type="ARBA" id="ARBA00022989"/>
    </source>
</evidence>
<keyword evidence="8 9" id="KW-0472">Membrane</keyword>
<keyword evidence="12" id="KW-1185">Reference proteome</keyword>
<comment type="similarity">
    <text evidence="3">Belongs to the PIGU family.</text>
</comment>
<feature type="transmembrane region" description="Helical" evidence="9">
    <location>
        <begin position="331"/>
        <end position="362"/>
    </location>
</feature>
<protein>
    <recommendedName>
        <fullName evidence="13">Phosphatidylinositol glycan, class U</fullName>
    </recommendedName>
</protein>
<feature type="signal peptide" evidence="10">
    <location>
        <begin position="1"/>
        <end position="16"/>
    </location>
</feature>
<name>A0A507FNX0_9FUNG</name>
<feature type="transmembrane region" description="Helical" evidence="9">
    <location>
        <begin position="198"/>
        <end position="225"/>
    </location>
</feature>
<gene>
    <name evidence="11" type="ORF">CcCBS67573_g01363</name>
</gene>
<evidence type="ECO:0000256" key="1">
    <source>
        <dbReference type="ARBA" id="ARBA00004477"/>
    </source>
</evidence>
<feature type="chain" id="PRO_5021281520" description="Phosphatidylinositol glycan, class U" evidence="10">
    <location>
        <begin position="17"/>
        <end position="451"/>
    </location>
</feature>
<dbReference type="PANTHER" id="PTHR13121">
    <property type="entry name" value="GPI TRANSAMIDASE COMPONENT PIG-U"/>
    <property type="match status" value="1"/>
</dbReference>
<evidence type="ECO:0000313" key="11">
    <source>
        <dbReference type="EMBL" id="TPX77380.1"/>
    </source>
</evidence>
<comment type="caution">
    <text evidence="11">The sequence shown here is derived from an EMBL/GenBank/DDBJ whole genome shotgun (WGS) entry which is preliminary data.</text>
</comment>
<dbReference type="AlphaFoldDB" id="A0A507FNX0"/>
<dbReference type="STRING" id="246404.A0A507FNX0"/>
<comment type="pathway">
    <text evidence="2">Glycolipid biosynthesis; glycosylphosphatidylinositol-anchor biosynthesis.</text>
</comment>
<reference evidence="11 12" key="1">
    <citation type="journal article" date="2019" name="Sci. Rep.">
        <title>Comparative genomics of chytrid fungi reveal insights into the obligate biotrophic and pathogenic lifestyle of Synchytrium endobioticum.</title>
        <authorList>
            <person name="van de Vossenberg B.T.L.H."/>
            <person name="Warris S."/>
            <person name="Nguyen H.D.T."/>
            <person name="van Gent-Pelzer M.P.E."/>
            <person name="Joly D.L."/>
            <person name="van de Geest H.C."/>
            <person name="Bonants P.J.M."/>
            <person name="Smith D.S."/>
            <person name="Levesque C.A."/>
            <person name="van der Lee T.A.J."/>
        </authorList>
    </citation>
    <scope>NUCLEOTIDE SEQUENCE [LARGE SCALE GENOMIC DNA]</scope>
    <source>
        <strain evidence="11 12">CBS 675.73</strain>
    </source>
</reference>
<evidence type="ECO:0008006" key="13">
    <source>
        <dbReference type="Google" id="ProtNLM"/>
    </source>
</evidence>
<proteinExistence type="inferred from homology"/>
<keyword evidence="5 9" id="KW-0812">Transmembrane</keyword>
<sequence length="451" mass="51287">MEVLAVLGVVIRLALVQRTDFARTLDQRVEVSTPVTSFKRMQEGVFLWRNNINPYEGGVFHQAPLLLALFHVLDDRMIPYLFILLDILVAKMLVEIAKHRALDLKNQTWRPFFPSKEEKEALLAHESAESKTVTKESGVKKSDPTIPTESALVPLFVGVVYLLNPLSIVTCLARSMLVFNTAAVVTGVYFAVKGRQVYSMFFLALASYVSMYPVMFVLPCSMLIAKSLKVKIWPNIIFEQPFSASPVSFLLFATFTIALLGVSNVLMGSWDFLESTYGVILLVPDLQPNTGLWWYIFIEMFDQFRLFFLLVFQVFVVAFVLPLSLKFREHPLFVVAVFGIIIATFKSYPAVGDVAAYIPFVFMYQELFKYMKNLYIITHLGFSTCILLPLFYNLWIYAGSGNANFFYAITLIVGVAQVLLLGDFIGAMVRREWERGEGYAFRGRRIEVMLK</sequence>
<dbReference type="UniPathway" id="UPA00196"/>
<dbReference type="GO" id="GO:0042765">
    <property type="term" value="C:GPI-anchor transamidase complex"/>
    <property type="evidence" value="ECO:0007669"/>
    <property type="project" value="InterPro"/>
</dbReference>
<feature type="transmembrane region" description="Helical" evidence="9">
    <location>
        <begin position="246"/>
        <end position="270"/>
    </location>
</feature>
<feature type="transmembrane region" description="Helical" evidence="9">
    <location>
        <begin position="171"/>
        <end position="192"/>
    </location>
</feature>
<dbReference type="Pfam" id="PF06728">
    <property type="entry name" value="PIG-U"/>
    <property type="match status" value="1"/>
</dbReference>
<evidence type="ECO:0000256" key="6">
    <source>
        <dbReference type="ARBA" id="ARBA00022824"/>
    </source>
</evidence>
<keyword evidence="4" id="KW-0337">GPI-anchor biosynthesis</keyword>
<evidence type="ECO:0000313" key="12">
    <source>
        <dbReference type="Proteomes" id="UP000320333"/>
    </source>
</evidence>
<keyword evidence="6" id="KW-0256">Endoplasmic reticulum</keyword>
<organism evidence="11 12">
    <name type="scientific">Chytriomyces confervae</name>
    <dbReference type="NCBI Taxonomy" id="246404"/>
    <lineage>
        <taxon>Eukaryota</taxon>
        <taxon>Fungi</taxon>
        <taxon>Fungi incertae sedis</taxon>
        <taxon>Chytridiomycota</taxon>
        <taxon>Chytridiomycota incertae sedis</taxon>
        <taxon>Chytridiomycetes</taxon>
        <taxon>Chytridiales</taxon>
        <taxon>Chytriomycetaceae</taxon>
        <taxon>Chytriomyces</taxon>
    </lineage>
</organism>